<feature type="domain" description="Alpha/beta hydrolase fold-3" evidence="6">
    <location>
        <begin position="393"/>
        <end position="451"/>
    </location>
</feature>
<comment type="catalytic activity">
    <reaction evidence="4">
        <text>a monoacylglycerol + H2O = glycerol + a fatty acid + H(+)</text>
        <dbReference type="Rhea" id="RHEA:15245"/>
        <dbReference type="ChEBI" id="CHEBI:15377"/>
        <dbReference type="ChEBI" id="CHEBI:15378"/>
        <dbReference type="ChEBI" id="CHEBI:17408"/>
        <dbReference type="ChEBI" id="CHEBI:17754"/>
        <dbReference type="ChEBI" id="CHEBI:28868"/>
    </reaction>
</comment>
<dbReference type="InterPro" id="IPR013094">
    <property type="entry name" value="AB_hydrolase_3"/>
</dbReference>
<gene>
    <name evidence="7" type="ORF">Malapachy_2792</name>
</gene>
<dbReference type="RefSeq" id="XP_017990167.1">
    <property type="nucleotide sequence ID" value="XM_018137278.1"/>
</dbReference>
<dbReference type="SUPFAM" id="SSF53474">
    <property type="entry name" value="alpha/beta-Hydrolases"/>
    <property type="match status" value="1"/>
</dbReference>
<dbReference type="GeneID" id="28729154"/>
<evidence type="ECO:0000256" key="2">
    <source>
        <dbReference type="ARBA" id="ARBA00022801"/>
    </source>
</evidence>
<reference evidence="7 8" key="1">
    <citation type="submission" date="2015-07" db="EMBL/GenBank/DDBJ databases">
        <title>Draft Genome Sequence of Malassezia furfur CBS1878 and Malassezia pachydermatis CBS1879.</title>
        <authorList>
            <person name="Triana S."/>
            <person name="Ohm R."/>
            <person name="Gonzalez A."/>
            <person name="DeCock H."/>
            <person name="Restrepo S."/>
            <person name="Celis A."/>
        </authorList>
    </citation>
    <scope>NUCLEOTIDE SEQUENCE [LARGE SCALE GENOMIC DNA]</scope>
    <source>
        <strain evidence="7 8">CBS 1879</strain>
    </source>
</reference>
<dbReference type="EMBL" id="LGAV01000011">
    <property type="protein sequence ID" value="KOS12535.1"/>
    <property type="molecule type" value="Genomic_DNA"/>
</dbReference>
<protein>
    <submittedName>
        <fullName evidence="7">Alpha beta-hydrolase</fullName>
    </submittedName>
</protein>
<dbReference type="OrthoDB" id="1662883at2759"/>
<dbReference type="Proteomes" id="UP000037751">
    <property type="component" value="Unassembled WGS sequence"/>
</dbReference>
<dbReference type="VEuPathDB" id="FungiDB:Malapachy_2792"/>
<evidence type="ECO:0000313" key="8">
    <source>
        <dbReference type="Proteomes" id="UP000037751"/>
    </source>
</evidence>
<keyword evidence="2 7" id="KW-0378">Hydrolase</keyword>
<dbReference type="Pfam" id="PF07859">
    <property type="entry name" value="Abhydrolase_3"/>
    <property type="match status" value="2"/>
</dbReference>
<name>A0A0M9VMR2_9BASI</name>
<dbReference type="InterPro" id="IPR002168">
    <property type="entry name" value="Lipase_GDXG_HIS_AS"/>
</dbReference>
<evidence type="ECO:0000259" key="6">
    <source>
        <dbReference type="Pfam" id="PF07859"/>
    </source>
</evidence>
<evidence type="ECO:0000313" key="7">
    <source>
        <dbReference type="EMBL" id="KOS12535.1"/>
    </source>
</evidence>
<dbReference type="AlphaFoldDB" id="A0A0M9VMR2"/>
<feature type="domain" description="Alpha/beta hydrolase fold-3" evidence="6">
    <location>
        <begin position="201"/>
        <end position="325"/>
    </location>
</feature>
<accession>A0A0M9VMR2</accession>
<dbReference type="PANTHER" id="PTHR48081">
    <property type="entry name" value="AB HYDROLASE SUPERFAMILY PROTEIN C4A8.06C"/>
    <property type="match status" value="1"/>
</dbReference>
<evidence type="ECO:0000256" key="1">
    <source>
        <dbReference type="ARBA" id="ARBA00010515"/>
    </source>
</evidence>
<evidence type="ECO:0000256" key="3">
    <source>
        <dbReference type="ARBA" id="ARBA00047591"/>
    </source>
</evidence>
<dbReference type="PANTHER" id="PTHR48081:SF5">
    <property type="entry name" value="ALPHA_BETA HYDROLASE FOLD-3 DOMAIN-CONTAINING PROTEIN"/>
    <property type="match status" value="1"/>
</dbReference>
<dbReference type="PROSITE" id="PS01173">
    <property type="entry name" value="LIPASE_GDXG_HIS"/>
    <property type="match status" value="1"/>
</dbReference>
<proteinExistence type="inferred from homology"/>
<comment type="catalytic activity">
    <reaction evidence="3">
        <text>a diacylglycerol + H2O = a monoacylglycerol + a fatty acid + H(+)</text>
        <dbReference type="Rhea" id="RHEA:32731"/>
        <dbReference type="ChEBI" id="CHEBI:15377"/>
        <dbReference type="ChEBI" id="CHEBI:15378"/>
        <dbReference type="ChEBI" id="CHEBI:17408"/>
        <dbReference type="ChEBI" id="CHEBI:18035"/>
        <dbReference type="ChEBI" id="CHEBI:28868"/>
    </reaction>
</comment>
<feature type="region of interest" description="Disordered" evidence="5">
    <location>
        <begin position="161"/>
        <end position="181"/>
    </location>
</feature>
<comment type="similarity">
    <text evidence="1">Belongs to the 'GDXG' lipolytic enzyme family.</text>
</comment>
<organism evidence="7 8">
    <name type="scientific">Malassezia pachydermatis</name>
    <dbReference type="NCBI Taxonomy" id="77020"/>
    <lineage>
        <taxon>Eukaryota</taxon>
        <taxon>Fungi</taxon>
        <taxon>Dikarya</taxon>
        <taxon>Basidiomycota</taxon>
        <taxon>Ustilaginomycotina</taxon>
        <taxon>Malasseziomycetes</taxon>
        <taxon>Malasseziales</taxon>
        <taxon>Malasseziaceae</taxon>
        <taxon>Malassezia</taxon>
    </lineage>
</organism>
<comment type="caution">
    <text evidence="7">The sequence shown here is derived from an EMBL/GenBank/DDBJ whole genome shotgun (WGS) entry which is preliminary data.</text>
</comment>
<dbReference type="InterPro" id="IPR029058">
    <property type="entry name" value="AB_hydrolase_fold"/>
</dbReference>
<sequence length="757" mass="84926">MTVSTLGIFVHVTPTLIANAFKHYVRFFVELGSRTPRESANEFLYDQLFHMIKKLVVYLTNNTTEDVQKLTDQAVPVPPWCYNEIVMIPMESLDKSADLLHQYFGPEMMQSFIGGSRWWQIRSQPGVPGEWISHYSDYHSAMAKLGRKASYSTGIMHRMTRSTGRVNPRHEHKTGVHPDTVRKTGRFADTEEETNRLFRVMLYLHGGAYYFGSVNTHKYAILKEATKFGGFAFAVNYRKAPQFPFPCALQDCLAAYLYLIDPPPGSLHPAINPEHIIVGGDSAGGGLTLALLQLIRDLGLPPPAGAVLLSPWSDMSHSFPSILQNTESDYIPPYSFIHKPSVLWPLPKDTGRFAKRSWLPFLGGPSRRRDHEQAQAQMPAHAQPIFLTEPGGTTMPIKSQIQFYCTNAQVFHPLCSPALAASLGGLPPLYIMVGDGEVLRDEVLYVAHKAANPAQYPLGSNLMDHFPNTRATFERYKHSPTTVHLQLYDEQCHVFPLFMYTTAARVAFEGMASFIKHVTGAPTNMQSPWARAAGSAPAGENKYSGKVPLDRPQYLDNMIRERVSTTGKIRPMEPPSEMAALRMAPDSVGTIKPMTYKRFQKGHTIWDTKFAHEAAKVKKRRAKYERRAKQLLAHAQAEGLLDNQGDIVAEGAHWYDIGTYGPADLHNEMPPPSAIVGRRDTPDAIALLRLGLHLRAKRRRARGIQTATRSGRSRRAFADDMPRKPYAQGEHAHLTTERPMELSQFGWWKSTFPGPCR</sequence>
<dbReference type="Gene3D" id="3.40.50.1820">
    <property type="entry name" value="alpha/beta hydrolase"/>
    <property type="match status" value="1"/>
</dbReference>
<dbReference type="GO" id="GO:0016787">
    <property type="term" value="F:hydrolase activity"/>
    <property type="evidence" value="ECO:0007669"/>
    <property type="project" value="UniProtKB-KW"/>
</dbReference>
<evidence type="ECO:0000256" key="4">
    <source>
        <dbReference type="ARBA" id="ARBA00048461"/>
    </source>
</evidence>
<dbReference type="InterPro" id="IPR050300">
    <property type="entry name" value="GDXG_lipolytic_enzyme"/>
</dbReference>
<evidence type="ECO:0000256" key="5">
    <source>
        <dbReference type="SAM" id="MobiDB-lite"/>
    </source>
</evidence>
<dbReference type="STRING" id="77020.A0A0M9VMR2"/>
<keyword evidence="8" id="KW-1185">Reference proteome</keyword>